<keyword evidence="9" id="KW-0418">Kinase</keyword>
<keyword evidence="2" id="KW-0433">Leucine-rich repeat</keyword>
<evidence type="ECO:0000256" key="6">
    <source>
        <dbReference type="ARBA" id="ARBA00023136"/>
    </source>
</evidence>
<feature type="domain" description="Protein kinase" evidence="8">
    <location>
        <begin position="493"/>
        <end position="773"/>
    </location>
</feature>
<dbReference type="SUPFAM" id="SSF56112">
    <property type="entry name" value="Protein kinase-like (PK-like)"/>
    <property type="match status" value="1"/>
</dbReference>
<dbReference type="InterPro" id="IPR001611">
    <property type="entry name" value="Leu-rich_rpt"/>
</dbReference>
<dbReference type="FunFam" id="3.80.10.10:FF:000155">
    <property type="entry name" value="Putative inactive leucine-rich repeat receptor-like protein kinase"/>
    <property type="match status" value="1"/>
</dbReference>
<comment type="caution">
    <text evidence="9">The sequence shown here is derived from an EMBL/GenBank/DDBJ whole genome shotgun (WGS) entry which is preliminary data.</text>
</comment>
<dbReference type="GO" id="GO:0045088">
    <property type="term" value="P:regulation of innate immune response"/>
    <property type="evidence" value="ECO:0000318"/>
    <property type="project" value="GO_Central"/>
</dbReference>
<keyword evidence="3 7" id="KW-0812">Transmembrane</keyword>
<dbReference type="GO" id="GO:0004672">
    <property type="term" value="F:protein kinase activity"/>
    <property type="evidence" value="ECO:0000318"/>
    <property type="project" value="GO_Central"/>
</dbReference>
<dbReference type="Proteomes" id="UP000036987">
    <property type="component" value="Unassembled WGS sequence"/>
</dbReference>
<dbReference type="InterPro" id="IPR001245">
    <property type="entry name" value="Ser-Thr/Tyr_kinase_cat_dom"/>
</dbReference>
<dbReference type="FunFam" id="3.80.10.10:FF:000380">
    <property type="entry name" value="Putative inactive leucine-rich repeat receptor-like protein kinase"/>
    <property type="match status" value="1"/>
</dbReference>
<keyword evidence="9" id="KW-0808">Transferase</keyword>
<dbReference type="STRING" id="29655.A0A0K9PIE2"/>
<feature type="transmembrane region" description="Helical" evidence="7">
    <location>
        <begin position="7"/>
        <end position="25"/>
    </location>
</feature>
<dbReference type="AlphaFoldDB" id="A0A0K9PIE2"/>
<organism evidence="9 10">
    <name type="scientific">Zostera marina</name>
    <name type="common">Eelgrass</name>
    <dbReference type="NCBI Taxonomy" id="29655"/>
    <lineage>
        <taxon>Eukaryota</taxon>
        <taxon>Viridiplantae</taxon>
        <taxon>Streptophyta</taxon>
        <taxon>Embryophyta</taxon>
        <taxon>Tracheophyta</taxon>
        <taxon>Spermatophyta</taxon>
        <taxon>Magnoliopsida</taxon>
        <taxon>Liliopsida</taxon>
        <taxon>Zosteraceae</taxon>
        <taxon>Zostera</taxon>
    </lineage>
</organism>
<accession>A0A0K9PIE2</accession>
<reference evidence="10" key="1">
    <citation type="journal article" date="2016" name="Nature">
        <title>The genome of the seagrass Zostera marina reveals angiosperm adaptation to the sea.</title>
        <authorList>
            <person name="Olsen J.L."/>
            <person name="Rouze P."/>
            <person name="Verhelst B."/>
            <person name="Lin Y.-C."/>
            <person name="Bayer T."/>
            <person name="Collen J."/>
            <person name="Dattolo E."/>
            <person name="De Paoli E."/>
            <person name="Dittami S."/>
            <person name="Maumus F."/>
            <person name="Michel G."/>
            <person name="Kersting A."/>
            <person name="Lauritano C."/>
            <person name="Lohaus R."/>
            <person name="Toepel M."/>
            <person name="Tonon T."/>
            <person name="Vanneste K."/>
            <person name="Amirebrahimi M."/>
            <person name="Brakel J."/>
            <person name="Bostroem C."/>
            <person name="Chovatia M."/>
            <person name="Grimwood J."/>
            <person name="Jenkins J.W."/>
            <person name="Jueterbock A."/>
            <person name="Mraz A."/>
            <person name="Stam W.T."/>
            <person name="Tice H."/>
            <person name="Bornberg-Bauer E."/>
            <person name="Green P.J."/>
            <person name="Pearson G.A."/>
            <person name="Procaccini G."/>
            <person name="Duarte C.M."/>
            <person name="Schmutz J."/>
            <person name="Reusch T.B.H."/>
            <person name="Van de Peer Y."/>
        </authorList>
    </citation>
    <scope>NUCLEOTIDE SEQUENCE [LARGE SCALE GENOMIC DNA]</scope>
    <source>
        <strain evidence="10">cv. Finnish</strain>
    </source>
</reference>
<evidence type="ECO:0000256" key="7">
    <source>
        <dbReference type="SAM" id="Phobius"/>
    </source>
</evidence>
<dbReference type="GO" id="GO:0005524">
    <property type="term" value="F:ATP binding"/>
    <property type="evidence" value="ECO:0007669"/>
    <property type="project" value="InterPro"/>
</dbReference>
<dbReference type="Pfam" id="PF07714">
    <property type="entry name" value="PK_Tyr_Ser-Thr"/>
    <property type="match status" value="1"/>
</dbReference>
<name>A0A0K9PIE2_ZOSMR</name>
<dbReference type="Pfam" id="PF13855">
    <property type="entry name" value="LRR_8"/>
    <property type="match status" value="2"/>
</dbReference>
<evidence type="ECO:0000256" key="5">
    <source>
        <dbReference type="ARBA" id="ARBA00022989"/>
    </source>
</evidence>
<keyword evidence="5 7" id="KW-1133">Transmembrane helix</keyword>
<dbReference type="GO" id="GO:0016020">
    <property type="term" value="C:membrane"/>
    <property type="evidence" value="ECO:0007669"/>
    <property type="project" value="UniProtKB-SubCell"/>
</dbReference>
<dbReference type="OMA" id="YCKQANS"/>
<feature type="transmembrane region" description="Helical" evidence="7">
    <location>
        <begin position="402"/>
        <end position="424"/>
    </location>
</feature>
<dbReference type="PROSITE" id="PS50011">
    <property type="entry name" value="PROTEIN_KINASE_DOM"/>
    <property type="match status" value="1"/>
</dbReference>
<proteinExistence type="predicted"/>
<evidence type="ECO:0000256" key="3">
    <source>
        <dbReference type="ARBA" id="ARBA00022692"/>
    </source>
</evidence>
<dbReference type="FunFam" id="1.10.510.10:FF:000657">
    <property type="entry name" value="Putative inactive leucine-rich repeat receptor-like protein kinase"/>
    <property type="match status" value="1"/>
</dbReference>
<dbReference type="PANTHER" id="PTHR48006">
    <property type="entry name" value="LEUCINE-RICH REPEAT-CONTAINING PROTEIN DDB_G0281931-RELATED"/>
    <property type="match status" value="1"/>
</dbReference>
<keyword evidence="10" id="KW-1185">Reference proteome</keyword>
<dbReference type="Pfam" id="PF00560">
    <property type="entry name" value="LRR_1"/>
    <property type="match status" value="2"/>
</dbReference>
<sequence>MGRRNRGGFFPVVVVVVILVSIYIVPSVQQIPSSQIETLLQLRTLLEHPKQLDPWRDTSDLCNVIKSESLALTCTQNSVTEIKIIGDKTVDVSKFENGSVPGRTMSSDFSVDSFVTTLARLRTLRVVILVSLGIWGPLPDKIHRLYSLEVLDLSYNFLYGKIPPKISEMGMLQTLTLDGNFLTGGVPDWFVSLSNFTGLSLKNNRLKGPLPRSIGTIRTLTRLSISGNNISGDLPDLTGMANLEVLDLRENNIKSKLPKMPKTLITLLLGKNSISGNIPKQFKELDKIQHLDMSFNLLTGPIPSSLLSLPKITYLNLQSNRLTGSLPKRVTCGKQLSFADISDNELVGGLPSCLGSSNSDKRTVRFSGNCMDVDRKHQRNASYCDPVEINGRRRSESKGVPILIGLIAGVLVFLLLFLLLFCVFCKKRDGATSETHLLHNNKPEKNTNTPDGLAMELLANARVVSQPKNYGIQVLPMYRVFSIEELQVATDDFDQSSYMGEGSIGKVYKGRLENGTLVAIKCLSFLKKYPIRNLNLRLDLLSKLRHPHLVCLLGHCTDDNNVTGNSTVTRVFLVYEFMPNGNLHLHLSESLLERVLKWPERLAVLIGIAKAVRFLHTGIIPGFFNNKLRTANILLDRHLIAKISDYGLSIITEEIDRQETRANSHKHRCPVHGKLPEWNPMNLDDDIYMLGIILLETIAGPSLIAKGEAFFLTEFATLSNNLEELKQMLDPVVVNTCNQESLSIIVFITIKCLSPDISFRPSIEDVLWNLQYAAQVQATADSEQRSDVTSINL</sequence>
<comment type="subcellular location">
    <subcellularLocation>
        <location evidence="1">Membrane</location>
    </subcellularLocation>
</comment>
<evidence type="ECO:0000256" key="4">
    <source>
        <dbReference type="ARBA" id="ARBA00022737"/>
    </source>
</evidence>
<evidence type="ECO:0000256" key="1">
    <source>
        <dbReference type="ARBA" id="ARBA00004370"/>
    </source>
</evidence>
<dbReference type="PANTHER" id="PTHR48006:SF80">
    <property type="entry name" value="PROTEIN KINASE DOMAIN-CONTAINING PROTEIN"/>
    <property type="match status" value="1"/>
</dbReference>
<dbReference type="Gene3D" id="1.10.510.10">
    <property type="entry name" value="Transferase(Phosphotransferase) domain 1"/>
    <property type="match status" value="1"/>
</dbReference>
<dbReference type="Gene3D" id="3.30.200.20">
    <property type="entry name" value="Phosphorylase Kinase, domain 1"/>
    <property type="match status" value="1"/>
</dbReference>
<dbReference type="InterPro" id="IPR000719">
    <property type="entry name" value="Prot_kinase_dom"/>
</dbReference>
<dbReference type="Gene3D" id="3.80.10.10">
    <property type="entry name" value="Ribonuclease Inhibitor"/>
    <property type="match status" value="2"/>
</dbReference>
<evidence type="ECO:0000256" key="2">
    <source>
        <dbReference type="ARBA" id="ARBA00022614"/>
    </source>
</evidence>
<evidence type="ECO:0000259" key="8">
    <source>
        <dbReference type="PROSITE" id="PS50011"/>
    </source>
</evidence>
<evidence type="ECO:0000313" key="9">
    <source>
        <dbReference type="EMBL" id="KMZ68701.1"/>
    </source>
</evidence>
<dbReference type="InterPro" id="IPR032675">
    <property type="entry name" value="LRR_dom_sf"/>
</dbReference>
<dbReference type="EMBL" id="LFYR01000814">
    <property type="protein sequence ID" value="KMZ68701.1"/>
    <property type="molecule type" value="Genomic_DNA"/>
</dbReference>
<dbReference type="SUPFAM" id="SSF52058">
    <property type="entry name" value="L domain-like"/>
    <property type="match status" value="1"/>
</dbReference>
<dbReference type="InterPro" id="IPR011009">
    <property type="entry name" value="Kinase-like_dom_sf"/>
</dbReference>
<dbReference type="OrthoDB" id="676979at2759"/>
<keyword evidence="6 7" id="KW-0472">Membrane</keyword>
<dbReference type="InterPro" id="IPR051824">
    <property type="entry name" value="LRR_Rcpt-Like_S/T_Kinase"/>
</dbReference>
<protein>
    <submittedName>
        <fullName evidence="9">Leucine-rich repeat protein kinase-like protein</fullName>
    </submittedName>
</protein>
<evidence type="ECO:0000313" key="10">
    <source>
        <dbReference type="Proteomes" id="UP000036987"/>
    </source>
</evidence>
<keyword evidence="4" id="KW-0677">Repeat</keyword>
<gene>
    <name evidence="9" type="ORF">ZOSMA_230G00220</name>
</gene>